<gene>
    <name evidence="1" type="ORF">HYN51_05245</name>
</gene>
<reference evidence="1 2" key="1">
    <citation type="journal article" date="2019" name="Int. J. Syst. Evol. Microbiol.">
        <title>Limnobaculum parvum gen. nov., sp. nov., isolated from a freshwater lake.</title>
        <authorList>
            <person name="Baek C."/>
            <person name="Shin S.K."/>
            <person name="Yi H."/>
        </authorList>
    </citation>
    <scope>NUCLEOTIDE SEQUENCE [LARGE SCALE GENOMIC DNA]</scope>
    <source>
        <strain evidence="1 2">HYN0051</strain>
    </source>
</reference>
<evidence type="ECO:0000313" key="2">
    <source>
        <dbReference type="Proteomes" id="UP000244908"/>
    </source>
</evidence>
<dbReference type="Pfam" id="PF11041">
    <property type="entry name" value="Phage_Wedge1"/>
    <property type="match status" value="1"/>
</dbReference>
<dbReference type="KEGG" id="lpv:HYN51_05245"/>
<proteinExistence type="predicted"/>
<name>A0A2Y9TWF3_9GAMM</name>
<protein>
    <submittedName>
        <fullName evidence="1">DUF2612 domain-containing protein</fullName>
    </submittedName>
</protein>
<dbReference type="RefSeq" id="WP_108900090.1">
    <property type="nucleotide sequence ID" value="NZ_CP029185.2"/>
</dbReference>
<dbReference type="Proteomes" id="UP000244908">
    <property type="component" value="Chromosome"/>
</dbReference>
<dbReference type="InterPro" id="IPR021283">
    <property type="entry name" value="Phage_Wedge1"/>
</dbReference>
<keyword evidence="2" id="KW-1185">Reference proteome</keyword>
<evidence type="ECO:0000313" key="1">
    <source>
        <dbReference type="EMBL" id="AWH88015.1"/>
    </source>
</evidence>
<sequence length="246" mass="26602">MTFPHRKTALSRLVGQFQDKPKVKALVESMVAPLEDISTDLDEIKHLRWVDNAIGAQLDGCGYIVGVSRLSRGDDEYRTAIKSRILSNTSQARPQDLIEGVRFLTKATEVQYMESYPACALLFSNGKSVPEGSQAILQDIAPTAIENVPLMVSYGRAAPLRTGRLASPMSMKVETSDGSGQLQTNDRQLTISNSNPLGSARLSGMSPNKISLTANQVKISVGGGILAVSTSYQVFDNGYHLPGVFQ</sequence>
<dbReference type="AlphaFoldDB" id="A0A2Y9TWF3"/>
<organism evidence="1 2">
    <name type="scientific">Limnobaculum parvum</name>
    <dbReference type="NCBI Taxonomy" id="2172103"/>
    <lineage>
        <taxon>Bacteria</taxon>
        <taxon>Pseudomonadati</taxon>
        <taxon>Pseudomonadota</taxon>
        <taxon>Gammaproteobacteria</taxon>
        <taxon>Enterobacterales</taxon>
        <taxon>Budviciaceae</taxon>
        <taxon>Limnobaculum</taxon>
    </lineage>
</organism>
<accession>A0A2Y9TWF3</accession>
<dbReference type="EMBL" id="CP029185">
    <property type="protein sequence ID" value="AWH88015.1"/>
    <property type="molecule type" value="Genomic_DNA"/>
</dbReference>
<dbReference type="OrthoDB" id="5465402at2"/>